<dbReference type="Pfam" id="PF17803">
    <property type="entry name" value="Cadherin_4"/>
    <property type="match status" value="1"/>
</dbReference>
<keyword evidence="2" id="KW-0964">Secreted</keyword>
<keyword evidence="3" id="KW-0732">Signal</keyword>
<dbReference type="InterPro" id="IPR040853">
    <property type="entry name" value="RapA2_cadherin-like"/>
</dbReference>
<evidence type="ECO:0000256" key="2">
    <source>
        <dbReference type="ARBA" id="ARBA00022525"/>
    </source>
</evidence>
<reference evidence="6 7" key="1">
    <citation type="submission" date="2024-09" db="EMBL/GenBank/DDBJ databases">
        <authorList>
            <person name="Sun Q."/>
            <person name="Mori K."/>
        </authorList>
    </citation>
    <scope>NUCLEOTIDE SEQUENCE [LARGE SCALE GENOMIC DNA]</scope>
    <source>
        <strain evidence="6 7">CCM 7539</strain>
    </source>
</reference>
<evidence type="ECO:0000313" key="7">
    <source>
        <dbReference type="Proteomes" id="UP001589767"/>
    </source>
</evidence>
<dbReference type="InterPro" id="IPR051417">
    <property type="entry name" value="SDr/BOS_complex"/>
</dbReference>
<evidence type="ECO:0000256" key="1">
    <source>
        <dbReference type="ARBA" id="ARBA00004613"/>
    </source>
</evidence>
<evidence type="ECO:0000259" key="5">
    <source>
        <dbReference type="Pfam" id="PF17803"/>
    </source>
</evidence>
<gene>
    <name evidence="6" type="ORF">ACFFHK_09370</name>
</gene>
<dbReference type="PANTHER" id="PTHR23303:SF14">
    <property type="entry name" value="BOS COMPLEX SUBUNIT NOMO1-RELATED"/>
    <property type="match status" value="1"/>
</dbReference>
<proteinExistence type="predicted"/>
<evidence type="ECO:0000259" key="4">
    <source>
        <dbReference type="Pfam" id="PF17210"/>
    </source>
</evidence>
<name>A0ABV6H2R5_9PAST</name>
<evidence type="ECO:0000256" key="3">
    <source>
        <dbReference type="ARBA" id="ARBA00022729"/>
    </source>
</evidence>
<dbReference type="InterPro" id="IPR033764">
    <property type="entry name" value="Sdr_B"/>
</dbReference>
<evidence type="ECO:0000313" key="6">
    <source>
        <dbReference type="EMBL" id="MFC0309905.1"/>
    </source>
</evidence>
<dbReference type="EMBL" id="JBHLWB010000010">
    <property type="protein sequence ID" value="MFC0309905.1"/>
    <property type="molecule type" value="Genomic_DNA"/>
</dbReference>
<comment type="subcellular location">
    <subcellularLocation>
        <location evidence="1">Secreted</location>
    </subcellularLocation>
</comment>
<dbReference type="InterPro" id="IPR013783">
    <property type="entry name" value="Ig-like_fold"/>
</dbReference>
<keyword evidence="7" id="KW-1185">Reference proteome</keyword>
<dbReference type="InterPro" id="IPR010221">
    <property type="entry name" value="VCBS_dom"/>
</dbReference>
<protein>
    <submittedName>
        <fullName evidence="6">SdrD B-like domain-containing protein</fullName>
    </submittedName>
</protein>
<dbReference type="PANTHER" id="PTHR23303">
    <property type="entry name" value="CARBOXYPEPTIDASE REGULATORY REGION-CONTAINING"/>
    <property type="match status" value="1"/>
</dbReference>
<sequence>MLISQYFSSNPQHKVKYTVEQGKVQLLDPNKGTKIEVEGVTGDISSKVNFSLNNENLEILIHDDLVNLDTRLILTPYQNEEITFVSISEKGVFYNYTVAPNTSEALGSTELIVSQQIETIAPSHYAGLISKPFSYLAGGIATSIGALTWLFSKTSKSKQDNDEVVSKSNQIVDKSDEINEVEDEEIIEISGELAGTTTEDEATTTITGKLESPVPFSPQVEKVSGDLGGQLTIQPDGSWTYQRDDSNANVQALIDSESAVEKFTVQSANGKATQEITITVAGKNDVAKIAGQTDGLVYKQNDNSGSQSGQLTILDPDHGQNAFSAGDYTGRYGTLTLEDNGRWVYRLDSNNPSVKALGVNQSLQDIITIKTVDGTTEDINVNIVETFFISGTLWFDQNNDMKRARNEGVFQRAKVVLKNHRHETIDEVFTNNQGRYTFQVKNVAVGDYYLQFDRTSLPANMTFFVGGDSQLANVSGQSITINNSARARFTINAGVKFVPGAVEGKLFDDYNFSGQPDGSEKGIENVTVRLLKADNSIVATTQTDKSGNYRFADIDQGQYKVVFGELANGAHYSDSNTYPVQVNVQQTSRVNVATYQLATVSGTAWYDENRDQQLTSEDNLLTDLTVQLLNTQGEVVATTTTDERGQYSFSVRPGEYKVAFARKGLETGQHFVDQERSESHLAITAGETEAFSLYSGQVKDQINAMAITERPTASLVGKVWLDANANGIQDANESGIEGISVELLDSNKRKVMETVTDAEGNYRFETKDFGYYIIRSGGRNGLNFTASNVGGDESKDSDIVDTHNGNTAKILLSANQHQVNIGIGLKPNNMTVTSLNEDIQGYIQNVNSDSHLVEGDNVGRYVTLRIDPSLANTSVFSLAEIRVWSNVNWSRQMDSGKGIFRKLN</sequence>
<dbReference type="SUPFAM" id="SSF117074">
    <property type="entry name" value="Hypothetical protein PA1324"/>
    <property type="match status" value="4"/>
</dbReference>
<dbReference type="Proteomes" id="UP001589767">
    <property type="component" value="Unassembled WGS sequence"/>
</dbReference>
<feature type="domain" description="RapA2 cadherin-like" evidence="5">
    <location>
        <begin position="275"/>
        <end position="345"/>
    </location>
</feature>
<dbReference type="NCBIfam" id="TIGR01965">
    <property type="entry name" value="VCBS_repeat"/>
    <property type="match status" value="2"/>
</dbReference>
<organism evidence="6 7">
    <name type="scientific">Gallibacterium trehalosifermentans</name>
    <dbReference type="NCBI Taxonomy" id="516935"/>
    <lineage>
        <taxon>Bacteria</taxon>
        <taxon>Pseudomonadati</taxon>
        <taxon>Pseudomonadota</taxon>
        <taxon>Gammaproteobacteria</taxon>
        <taxon>Pasteurellales</taxon>
        <taxon>Pasteurellaceae</taxon>
        <taxon>Gallibacterium</taxon>
    </lineage>
</organism>
<feature type="domain" description="SD-repeat containing protein B" evidence="4">
    <location>
        <begin position="718"/>
        <end position="825"/>
    </location>
</feature>
<accession>A0ABV6H2R5</accession>
<dbReference type="Pfam" id="PF17210">
    <property type="entry name" value="SdrD_B"/>
    <property type="match status" value="3"/>
</dbReference>
<feature type="domain" description="SD-repeat containing protein B" evidence="4">
    <location>
        <begin position="603"/>
        <end position="703"/>
    </location>
</feature>
<feature type="domain" description="SD-repeat containing protein B" evidence="4">
    <location>
        <begin position="506"/>
        <end position="577"/>
    </location>
</feature>
<comment type="caution">
    <text evidence="6">The sequence shown here is derived from an EMBL/GenBank/DDBJ whole genome shotgun (WGS) entry which is preliminary data.</text>
</comment>
<dbReference type="Gene3D" id="2.60.40.10">
    <property type="entry name" value="Immunoglobulins"/>
    <property type="match status" value="6"/>
</dbReference>
<dbReference type="RefSeq" id="WP_382371794.1">
    <property type="nucleotide sequence ID" value="NZ_JBHLWB010000010.1"/>
</dbReference>